<evidence type="ECO:0000313" key="1">
    <source>
        <dbReference type="EMBL" id="KAF2002930.1"/>
    </source>
</evidence>
<dbReference type="EMBL" id="ML977575">
    <property type="protein sequence ID" value="KAF2002930.1"/>
    <property type="molecule type" value="Genomic_DNA"/>
</dbReference>
<reference evidence="1" key="1">
    <citation type="journal article" date="2020" name="Stud. Mycol.">
        <title>101 Dothideomycetes genomes: a test case for predicting lifestyles and emergence of pathogens.</title>
        <authorList>
            <person name="Haridas S."/>
            <person name="Albert R."/>
            <person name="Binder M."/>
            <person name="Bloem J."/>
            <person name="Labutti K."/>
            <person name="Salamov A."/>
            <person name="Andreopoulos B."/>
            <person name="Baker S."/>
            <person name="Barry K."/>
            <person name="Bills G."/>
            <person name="Bluhm B."/>
            <person name="Cannon C."/>
            <person name="Castanera R."/>
            <person name="Culley D."/>
            <person name="Daum C."/>
            <person name="Ezra D."/>
            <person name="Gonzalez J."/>
            <person name="Henrissat B."/>
            <person name="Kuo A."/>
            <person name="Liang C."/>
            <person name="Lipzen A."/>
            <person name="Lutzoni F."/>
            <person name="Magnuson J."/>
            <person name="Mondo S."/>
            <person name="Nolan M."/>
            <person name="Ohm R."/>
            <person name="Pangilinan J."/>
            <person name="Park H.-J."/>
            <person name="Ramirez L."/>
            <person name="Alfaro M."/>
            <person name="Sun H."/>
            <person name="Tritt A."/>
            <person name="Yoshinaga Y."/>
            <person name="Zwiers L.-H."/>
            <person name="Turgeon B."/>
            <person name="Goodwin S."/>
            <person name="Spatafora J."/>
            <person name="Crous P."/>
            <person name="Grigoriev I."/>
        </authorList>
    </citation>
    <scope>NUCLEOTIDE SEQUENCE</scope>
    <source>
        <strain evidence="1">CBS 123094</strain>
    </source>
</reference>
<organism evidence="1 2">
    <name type="scientific">Amniculicola lignicola CBS 123094</name>
    <dbReference type="NCBI Taxonomy" id="1392246"/>
    <lineage>
        <taxon>Eukaryota</taxon>
        <taxon>Fungi</taxon>
        <taxon>Dikarya</taxon>
        <taxon>Ascomycota</taxon>
        <taxon>Pezizomycotina</taxon>
        <taxon>Dothideomycetes</taxon>
        <taxon>Pleosporomycetidae</taxon>
        <taxon>Pleosporales</taxon>
        <taxon>Amniculicolaceae</taxon>
        <taxon>Amniculicola</taxon>
    </lineage>
</organism>
<dbReference type="AlphaFoldDB" id="A0A6A5WLT2"/>
<dbReference type="Proteomes" id="UP000799779">
    <property type="component" value="Unassembled WGS sequence"/>
</dbReference>
<evidence type="ECO:0000313" key="2">
    <source>
        <dbReference type="Proteomes" id="UP000799779"/>
    </source>
</evidence>
<keyword evidence="2" id="KW-1185">Reference proteome</keyword>
<gene>
    <name evidence="1" type="ORF">P154DRAFT_573740</name>
</gene>
<protein>
    <submittedName>
        <fullName evidence="1">Uncharacterized protein</fullName>
    </submittedName>
</protein>
<proteinExistence type="predicted"/>
<sequence>MAGDHSVPPRRHLCGWCGGFANHRQPSPALASPWDGLLVQRSRTIDGTREDVGQRTLEQRSGASRDGRAQFAVGSQWDDPCRRKRIGQTAYQALRPRTLYLLLLLVGNVPQRRRRQQLTFQWPEDPEEGGQCPRRLLIRDREGGGARREIDEESLSCQDHQVTSSFTTEACVGAEQRQREDRISIVSSVTGAAGDLDGQPPDAERIDMRRTAGTCVWPALRLRRSCNEAAGRVSDGGVSSCRSMPGVGLTIVKMALVQGYSPINFPHGCQRPSLLPLAWGLTARAAEAKPFEATTKESPFTDHLSASFTASTVAFSAGDETLSQPRPVLNVRLRSDTFAPVPGRVEIAPSFLKPRRSIDSVDPSPFDIGFDIVRACRARLIGKQKDIHSFQEEDTLLLASAQLWTSTPSAPS</sequence>
<accession>A0A6A5WLT2</accession>
<name>A0A6A5WLT2_9PLEO</name>